<protein>
    <submittedName>
        <fullName evidence="3">Arylamine N-acetyltransferase</fullName>
    </submittedName>
</protein>
<accession>A0ABS1K562</accession>
<evidence type="ECO:0000256" key="2">
    <source>
        <dbReference type="RuleBase" id="RU003452"/>
    </source>
</evidence>
<dbReference type="Pfam" id="PF00797">
    <property type="entry name" value="Acetyltransf_2"/>
    <property type="match status" value="1"/>
</dbReference>
<dbReference type="InterPro" id="IPR001447">
    <property type="entry name" value="Arylamine_N-AcTrfase"/>
</dbReference>
<dbReference type="PRINTS" id="PR01543">
    <property type="entry name" value="ANATRNSFRASE"/>
</dbReference>
<dbReference type="Gene3D" id="2.40.128.150">
    <property type="entry name" value="Cysteine proteinases"/>
    <property type="match status" value="1"/>
</dbReference>
<proteinExistence type="inferred from homology"/>
<dbReference type="SUPFAM" id="SSF54001">
    <property type="entry name" value="Cysteine proteinases"/>
    <property type="match status" value="1"/>
</dbReference>
<comment type="similarity">
    <text evidence="1 2">Belongs to the arylamine N-acetyltransferase family.</text>
</comment>
<dbReference type="Proteomes" id="UP000639051">
    <property type="component" value="Unassembled WGS sequence"/>
</dbReference>
<organism evidence="3 4">
    <name type="scientific">Sinomonas cellulolyticus</name>
    <dbReference type="NCBI Taxonomy" id="2801916"/>
    <lineage>
        <taxon>Bacteria</taxon>
        <taxon>Bacillati</taxon>
        <taxon>Actinomycetota</taxon>
        <taxon>Actinomycetes</taxon>
        <taxon>Micrococcales</taxon>
        <taxon>Micrococcaceae</taxon>
        <taxon>Sinomonas</taxon>
    </lineage>
</organism>
<dbReference type="PANTHER" id="PTHR11786">
    <property type="entry name" value="N-HYDROXYARYLAMINE O-ACETYLTRANSFERASE"/>
    <property type="match status" value="1"/>
</dbReference>
<comment type="caution">
    <text evidence="3">The sequence shown here is derived from an EMBL/GenBank/DDBJ whole genome shotgun (WGS) entry which is preliminary data.</text>
</comment>
<sequence>MADRFLRDYLSRIGYSGDTAPTIENIAAIHAHHTRAIPFENLTPAGGGIVDISAQGIEDVLVRRRRGGYCFQHSGLLSRALAELGAADVENHLGRVYWQREPGSGAPARTHQATLFTHDGERYLLDAGFGGFTPSGVLPLGTAETVTALGTFRFVAAAEAGLPAGDTAGTDLMLQAMVGGGWANLYGIDLRPSAPADLAVANWFTSTSDTPPFTRSLIFAILTERGRVTLSNLVLSVRTYAQDGSSAVEKRTLSSAAELRDVARELFLIEDARIDWDRIYRVAAAA</sequence>
<evidence type="ECO:0000313" key="3">
    <source>
        <dbReference type="EMBL" id="MBL0706815.1"/>
    </source>
</evidence>
<dbReference type="EMBL" id="JAERRC010000036">
    <property type="protein sequence ID" value="MBL0706815.1"/>
    <property type="molecule type" value="Genomic_DNA"/>
</dbReference>
<evidence type="ECO:0000313" key="4">
    <source>
        <dbReference type="Proteomes" id="UP000639051"/>
    </source>
</evidence>
<dbReference type="PANTHER" id="PTHR11786:SF0">
    <property type="entry name" value="ARYLAMINE N-ACETYLTRANSFERASE 4-RELATED"/>
    <property type="match status" value="1"/>
</dbReference>
<keyword evidence="4" id="KW-1185">Reference proteome</keyword>
<dbReference type="Gene3D" id="3.30.2140.10">
    <property type="entry name" value="Arylamine N-acetyltransferase"/>
    <property type="match status" value="1"/>
</dbReference>
<gene>
    <name evidence="3" type="ORF">JJE72_15065</name>
</gene>
<dbReference type="RefSeq" id="WP_189694103.1">
    <property type="nucleotide sequence ID" value="NZ_BNCM01000008.1"/>
</dbReference>
<reference evidence="3 4" key="1">
    <citation type="submission" date="2021-01" db="EMBL/GenBank/DDBJ databases">
        <title>Genome public.</title>
        <authorList>
            <person name="Liu C."/>
            <person name="Sun Q."/>
        </authorList>
    </citation>
    <scope>NUCLEOTIDE SEQUENCE [LARGE SCALE GENOMIC DNA]</scope>
    <source>
        <strain evidence="3 4">JC656</strain>
    </source>
</reference>
<name>A0ABS1K562_9MICC</name>
<dbReference type="InterPro" id="IPR038765">
    <property type="entry name" value="Papain-like_cys_pep_sf"/>
</dbReference>
<evidence type="ECO:0000256" key="1">
    <source>
        <dbReference type="ARBA" id="ARBA00006547"/>
    </source>
</evidence>